<sequence>MKSKLTVFITLILITFIFGCIQSDVSSIEELIPQINDHLKKGDEHYNQAAQDLNNFNIDNAIANSNQATNEFNMARSSASEALIYAQNSEDNVFIQYIELAVLEIDAKLNATSELRSAAQSFQSGRNQTGNTNLKMANGLMQDALKYQKEREALVSQNPAKFKA</sequence>
<evidence type="ECO:0000313" key="2">
    <source>
        <dbReference type="Proteomes" id="UP000681041"/>
    </source>
</evidence>
<keyword evidence="2" id="KW-1185">Reference proteome</keyword>
<gene>
    <name evidence="1" type="ORF">HYG87_03115</name>
</gene>
<proteinExistence type="predicted"/>
<name>A0A8T8K5R7_9EURY</name>
<dbReference type="GeneID" id="64819722"/>
<protein>
    <submittedName>
        <fullName evidence="1">Uncharacterized protein</fullName>
    </submittedName>
</protein>
<evidence type="ECO:0000313" key="1">
    <source>
        <dbReference type="EMBL" id="QUH22835.1"/>
    </source>
</evidence>
<accession>A0A8T8K5R7</accession>
<dbReference type="EMBL" id="CP058560">
    <property type="protein sequence ID" value="QUH22835.1"/>
    <property type="molecule type" value="Genomic_DNA"/>
</dbReference>
<dbReference type="Proteomes" id="UP000681041">
    <property type="component" value="Chromosome"/>
</dbReference>
<dbReference type="PROSITE" id="PS51257">
    <property type="entry name" value="PROKAR_LIPOPROTEIN"/>
    <property type="match status" value="1"/>
</dbReference>
<dbReference type="AlphaFoldDB" id="A0A8T8K5R7"/>
<dbReference type="OrthoDB" id="70871at2157"/>
<dbReference type="RefSeq" id="WP_211533781.1">
    <property type="nucleotide sequence ID" value="NZ_CP058560.1"/>
</dbReference>
<dbReference type="KEGG" id="meme:HYG87_03115"/>
<organism evidence="1 2">
    <name type="scientific">Methanobacterium alkalithermotolerans</name>
    <dbReference type="NCBI Taxonomy" id="2731220"/>
    <lineage>
        <taxon>Archaea</taxon>
        <taxon>Methanobacteriati</taxon>
        <taxon>Methanobacteriota</taxon>
        <taxon>Methanomada group</taxon>
        <taxon>Methanobacteria</taxon>
        <taxon>Methanobacteriales</taxon>
        <taxon>Methanobacteriaceae</taxon>
        <taxon>Methanobacterium</taxon>
    </lineage>
</organism>
<reference evidence="1" key="1">
    <citation type="submission" date="2020-07" db="EMBL/GenBank/DDBJ databases">
        <title>Methanobacterium. sp. MethCan genome.</title>
        <authorList>
            <person name="Postec A."/>
            <person name="Quemeneur M."/>
        </authorList>
    </citation>
    <scope>NUCLEOTIDE SEQUENCE</scope>
    <source>
        <strain evidence="1">MethCAN</strain>
    </source>
</reference>